<evidence type="ECO:0000256" key="1">
    <source>
        <dbReference type="RuleBase" id="RU366018"/>
    </source>
</evidence>
<dbReference type="InterPro" id="IPR039164">
    <property type="entry name" value="UBR1-like"/>
</dbReference>
<dbReference type="GO" id="GO:0007131">
    <property type="term" value="P:reciprocal meiotic recombination"/>
    <property type="evidence" value="ECO:0007669"/>
    <property type="project" value="Ensembl"/>
</dbReference>
<feature type="region of interest" description="Disordered" evidence="2">
    <location>
        <begin position="700"/>
        <end position="722"/>
    </location>
</feature>
<name>A0A8C6QRA5_NANGA</name>
<dbReference type="InterPro" id="IPR044046">
    <property type="entry name" value="E3_ligase_UBR-like_C"/>
</dbReference>
<dbReference type="Ensembl" id="ENSNGAT00000012634.1">
    <property type="protein sequence ID" value="ENSNGAP00000007156.1"/>
    <property type="gene ID" value="ENSNGAG00000010434.1"/>
</dbReference>
<dbReference type="GO" id="GO:0000785">
    <property type="term" value="C:chromatin"/>
    <property type="evidence" value="ECO:0007669"/>
    <property type="project" value="Ensembl"/>
</dbReference>
<dbReference type="SUPFAM" id="SSF46785">
    <property type="entry name" value="Winged helix' DNA-binding domain"/>
    <property type="match status" value="1"/>
</dbReference>
<keyword evidence="1" id="KW-0862">Zinc</keyword>
<evidence type="ECO:0000259" key="3">
    <source>
        <dbReference type="Pfam" id="PF18995"/>
    </source>
</evidence>
<comment type="catalytic activity">
    <reaction evidence="1">
        <text>S-ubiquitinyl-[E2 ubiquitin-conjugating enzyme]-L-cysteine + [acceptor protein]-L-lysine = [E2 ubiquitin-conjugating enzyme]-L-cysteine + N(6)-ubiquitinyl-[acceptor protein]-L-lysine.</text>
        <dbReference type="EC" id="2.3.2.27"/>
    </reaction>
</comment>
<reference evidence="5" key="1">
    <citation type="submission" date="2025-08" db="UniProtKB">
        <authorList>
            <consortium name="Ensembl"/>
        </authorList>
    </citation>
    <scope>IDENTIFICATION</scope>
</reference>
<dbReference type="InterPro" id="IPR036390">
    <property type="entry name" value="WH_DNA-bd_sf"/>
</dbReference>
<evidence type="ECO:0000259" key="4">
    <source>
        <dbReference type="Pfam" id="PF22960"/>
    </source>
</evidence>
<accession>A0A8C6QRA5</accession>
<keyword evidence="1" id="KW-0833">Ubl conjugation pathway</keyword>
<dbReference type="GO" id="GO:0010526">
    <property type="term" value="P:transposable element silencing"/>
    <property type="evidence" value="ECO:0007669"/>
    <property type="project" value="Ensembl"/>
</dbReference>
<dbReference type="GO" id="GO:0050862">
    <property type="term" value="P:positive regulation of T cell receptor signaling pathway"/>
    <property type="evidence" value="ECO:0007669"/>
    <property type="project" value="Ensembl"/>
</dbReference>
<sequence>RNTSRQTKPLKVQVMHSSVVVHQNFGLKVLSWLGSIIGYSDGLRRILCQVGLQEGPDGDSISLVDRLIMCSSPCIQLSQEFSIHYNDNKYMKLFNAKSNNGHKQMTILMPRADFSLNARMLITEENLMTIIIKTFMDHLKQQDAQGRFQFERYTALQAFKFRRVQSLILDLKYVLISKPTEWSDELRQKFLEGFDAFLELLKCMQGMDPITRQVGQHIEMEPEWEAAFTLQMKLTHVISMMQDWCALDEKVLIEAYKKCLAVLTQCHGGYTDGEQPITLSLCGHSVETIRYCVSQDRVSIHLPVSRLLAGLHVLLSRSEVAYRSPEHLPLSELSPPMLIEHPLRCLVLCAQVHAGMWRRNGFSLVNQIYYYHNVKCRREMFDKDIVMLQTGVSMMDPNHFLMIMLSRFELYQIFSTPDYGKRFSSEVTHKDAAQQNNTLIEEMLSLIIMLVGERFNPGVGQVSATDEIKREIIHQLSIKPMAHSELVKSLPEDENKETGMESVIEAVAHFKKPGLTGRGMYELKPECTKDFNLYFYHFSRAEQSKAEEAQRKLKRQNREDTALPPPVLPPFCPLFASLVNILQSDVMLYIMGTILQWAIEHHGYAWSESMLQRVLHLIGMALQEEKQHLENAVDEHVVTLTFTQKISKPGEPPNNSPSILAMLETLQNAPSLEVHKDMIRWILKTFNAIKKIRESSSTSPVVETEGNIMEESSRDKDKAERKRKAEIARLRREKIMAQMSEMQRNFIDENKELFQQTLDLDATASAILDSSPMVSDVALKALGPAQTQVPEQRQFVTCILCQEEQEVTVESRAMVLAAFVQRSTVLSKNRTKFIQDPEKYDPLFMHPDLSCGTHTGSCGHVMHAHCWQRYFDSVQAKEQRRQQRLRLHTSYDVEHGEFLCPLCECLSNTVIPLLLPPRNVLSRRLDFSDQPNLIQWIRTVSLQIKALQALRKEENPASSKNAENMNEFQPPEGFRPDFHPKNPYSESIKEMLTTFGTATYKVGLKVHPNEDDPRVPIMCWGSCAYTIQSTERILSDEERPVLGPLPCRLDDCLRSLTRFAAAHWTVASLPVVQGHFSKLFASLVPNESYKDLPCILDIDMFHLLVGLVLALPALQCQDFSGISLGTGDLHIFHLVTMAHIVQILLTSCTEEDGMDQENPTGEEELAVLSLHKTLQQCTGSALKEAPSGWHLWKSVRAGILPFLKCSALFFHYLNGVPSPPDLQAPGTSHFEHLCSYLSLPTNLVCLFQENSEIMNSLVESWCCNSEVRRFLTSERGAVSYPRGSNRLIDLPEDYSSLINQASNFSCPKSGGDKSRAPTLCLVCGSLLCSQSYCCQTELEGEDVGACTAHTYSCGSGAGIFLRVRECQVLFLAGKTKGCFYSPPYLDDYGETDQGLRRGNPLHLCKEQFKKIQKLWQQHSITEEIGHAQEANQTLVGIDWQHL</sequence>
<keyword evidence="1" id="KW-0808">Transferase</keyword>
<dbReference type="Pfam" id="PF22960">
    <property type="entry name" value="WHD_UBR1"/>
    <property type="match status" value="1"/>
</dbReference>
<dbReference type="CDD" id="cd16686">
    <property type="entry name" value="RING-H2_UBR2"/>
    <property type="match status" value="1"/>
</dbReference>
<dbReference type="GO" id="GO:0007283">
    <property type="term" value="P:spermatogenesis"/>
    <property type="evidence" value="ECO:0007669"/>
    <property type="project" value="Ensembl"/>
</dbReference>
<organism evidence="5 6">
    <name type="scientific">Nannospalax galili</name>
    <name type="common">Northern Israeli blind subterranean mole rat</name>
    <name type="synonym">Spalax galili</name>
    <dbReference type="NCBI Taxonomy" id="1026970"/>
    <lineage>
        <taxon>Eukaryota</taxon>
        <taxon>Metazoa</taxon>
        <taxon>Chordata</taxon>
        <taxon>Craniata</taxon>
        <taxon>Vertebrata</taxon>
        <taxon>Euteleostomi</taxon>
        <taxon>Mammalia</taxon>
        <taxon>Eutheria</taxon>
        <taxon>Euarchontoglires</taxon>
        <taxon>Glires</taxon>
        <taxon>Rodentia</taxon>
        <taxon>Myomorpha</taxon>
        <taxon>Muroidea</taxon>
        <taxon>Spalacidae</taxon>
        <taxon>Spalacinae</taxon>
        <taxon>Nannospalax</taxon>
    </lineage>
</organism>
<reference evidence="5" key="2">
    <citation type="submission" date="2025-09" db="UniProtKB">
        <authorList>
            <consortium name="Ensembl"/>
        </authorList>
    </citation>
    <scope>IDENTIFICATION</scope>
</reference>
<dbReference type="GO" id="GO:0070728">
    <property type="term" value="F:L-leucine binding"/>
    <property type="evidence" value="ECO:0007669"/>
    <property type="project" value="Ensembl"/>
</dbReference>
<dbReference type="GO" id="GO:0032007">
    <property type="term" value="P:negative regulation of TOR signaling"/>
    <property type="evidence" value="ECO:0007669"/>
    <property type="project" value="Ensembl"/>
</dbReference>
<dbReference type="GO" id="GO:0141053">
    <property type="term" value="F:histone H2A ubiquitin ligase activity"/>
    <property type="evidence" value="ECO:0007669"/>
    <property type="project" value="Ensembl"/>
</dbReference>
<dbReference type="InterPro" id="IPR055194">
    <property type="entry name" value="UBR1-like_WH"/>
</dbReference>
<evidence type="ECO:0000313" key="6">
    <source>
        <dbReference type="Proteomes" id="UP000694381"/>
    </source>
</evidence>
<dbReference type="PANTHER" id="PTHR21497:SF28">
    <property type="entry name" value="E3 UBIQUITIN-PROTEIN LIGASE UBR2"/>
    <property type="match status" value="1"/>
</dbReference>
<dbReference type="GO" id="GO:0008270">
    <property type="term" value="F:zinc ion binding"/>
    <property type="evidence" value="ECO:0007669"/>
    <property type="project" value="UniProtKB-UniRule"/>
</dbReference>
<comment type="similarity">
    <text evidence="1">Belongs to the E3 ubiquitin-protein ligase UBR1-like family.</text>
</comment>
<dbReference type="EC" id="2.3.2.27" evidence="1"/>
<dbReference type="GO" id="GO:0070534">
    <property type="term" value="P:protein K63-linked ubiquitination"/>
    <property type="evidence" value="ECO:0007669"/>
    <property type="project" value="Ensembl"/>
</dbReference>
<feature type="domain" description="E3 ubiquitin-protein ligase UBR-like C-terminal" evidence="3">
    <location>
        <begin position="998"/>
        <end position="1417"/>
    </location>
</feature>
<dbReference type="GO" id="GO:0007141">
    <property type="term" value="P:male meiosis I"/>
    <property type="evidence" value="ECO:0007669"/>
    <property type="project" value="Ensembl"/>
</dbReference>
<keyword evidence="1" id="KW-0479">Metal-binding</keyword>
<dbReference type="GO" id="GO:0005737">
    <property type="term" value="C:cytoplasm"/>
    <property type="evidence" value="ECO:0007669"/>
    <property type="project" value="TreeGrafter"/>
</dbReference>
<dbReference type="UniPathway" id="UPA00143"/>
<keyword evidence="6" id="KW-1185">Reference proteome</keyword>
<dbReference type="PANTHER" id="PTHR21497">
    <property type="entry name" value="UBIQUITIN LIGASE E3 ALPHA-RELATED"/>
    <property type="match status" value="1"/>
</dbReference>
<dbReference type="GO" id="GO:0071233">
    <property type="term" value="P:cellular response to L-leucine"/>
    <property type="evidence" value="ECO:0007669"/>
    <property type="project" value="Ensembl"/>
</dbReference>
<dbReference type="GO" id="GO:0071596">
    <property type="term" value="P:ubiquitin-dependent protein catabolic process via the N-end rule pathway"/>
    <property type="evidence" value="ECO:0007669"/>
    <property type="project" value="UniProtKB-UniRule"/>
</dbReference>
<comment type="function">
    <text evidence="1">Ubiquitin ligase protein which is a component of the N-end rule pathway. Recognizes and binds to proteins bearing specific N-terminal residues that are destabilizing according to the N-end rule, leading to their ubiquitination and subsequent degradation.</text>
</comment>
<gene>
    <name evidence="5" type="primary">Ubr2</name>
</gene>
<dbReference type="GeneTree" id="ENSGT00950000183075"/>
<feature type="compositionally biased region" description="Basic and acidic residues" evidence="2">
    <location>
        <begin position="711"/>
        <end position="722"/>
    </location>
</feature>
<dbReference type="GO" id="GO:0000151">
    <property type="term" value="C:ubiquitin ligase complex"/>
    <property type="evidence" value="ECO:0007669"/>
    <property type="project" value="Ensembl"/>
</dbReference>
<evidence type="ECO:0000313" key="5">
    <source>
        <dbReference type="Ensembl" id="ENSNGAP00000007156.1"/>
    </source>
</evidence>
<comment type="pathway">
    <text evidence="1">Protein modification; protein ubiquitination.</text>
</comment>
<protein>
    <recommendedName>
        <fullName evidence="1">E3 ubiquitin-protein ligase</fullName>
        <ecNumber evidence="1">2.3.2.27</ecNumber>
    </recommendedName>
</protein>
<proteinExistence type="inferred from homology"/>
<dbReference type="Proteomes" id="UP000694381">
    <property type="component" value="Unassembled WGS sequence"/>
</dbReference>
<evidence type="ECO:0000256" key="2">
    <source>
        <dbReference type="SAM" id="MobiDB-lite"/>
    </source>
</evidence>
<dbReference type="InterPro" id="IPR042065">
    <property type="entry name" value="E3_ELL-like"/>
</dbReference>
<keyword evidence="1" id="KW-0863">Zinc-finger</keyword>
<feature type="domain" description="E3 ubiquitin-protein ligase UBR1-like winged-helix" evidence="4">
    <location>
        <begin position="468"/>
        <end position="564"/>
    </location>
</feature>
<dbReference type="Pfam" id="PF18995">
    <property type="entry name" value="PRT6_C"/>
    <property type="match status" value="1"/>
</dbReference>
<dbReference type="Gene3D" id="1.10.10.2670">
    <property type="entry name" value="E3 ubiquitin-protein ligase"/>
    <property type="match status" value="1"/>
</dbReference>
<dbReference type="GO" id="GO:0050852">
    <property type="term" value="P:T cell receptor signaling pathway"/>
    <property type="evidence" value="ECO:0007669"/>
    <property type="project" value="Ensembl"/>
</dbReference>
<dbReference type="GO" id="GO:0031507">
    <property type="term" value="P:heterochromatin formation"/>
    <property type="evidence" value="ECO:0007669"/>
    <property type="project" value="Ensembl"/>
</dbReference>
<dbReference type="FunFam" id="1.10.10.2670:FF:000001">
    <property type="entry name" value="E3 ubiquitin-protein ligase UBR2 isoform X1"/>
    <property type="match status" value="1"/>
</dbReference>